<feature type="transmembrane region" description="Helical" evidence="1">
    <location>
        <begin position="70"/>
        <end position="90"/>
    </location>
</feature>
<reference evidence="2 3" key="1">
    <citation type="journal article" date="2011" name="Genome Biol. Evol.">
        <title>Complete nucleomorph genome sequence of the nonphotosynthetic alga Cryptomonas paramecium reveals a core nucleomorph gene set.</title>
        <authorList>
            <person name="Tanifuji G."/>
            <person name="Onodera N.T."/>
            <person name="Wheeler T.J."/>
            <person name="Dlutek M."/>
            <person name="Donaher N."/>
            <person name="Archibald J.M."/>
        </authorList>
    </citation>
    <scope>NUCLEOTIDE SEQUENCE [LARGE SCALE GENOMIC DNA]</scope>
    <source>
        <strain evidence="2 3">CCAP977/2A</strain>
    </source>
</reference>
<proteinExistence type="predicted"/>
<organism evidence="2 3">
    <name type="scientific">Cryptomonas paramaecium</name>
    <dbReference type="NCBI Taxonomy" id="2898"/>
    <lineage>
        <taxon>Eukaryota</taxon>
        <taxon>Cryptophyceae</taxon>
        <taxon>Cryptomonadales</taxon>
        <taxon>Cryptomonadaceae</taxon>
        <taxon>Cryptomonas</taxon>
    </lineage>
</organism>
<name>F2HHY1_9CRYP</name>
<keyword evidence="1" id="KW-0472">Membrane</keyword>
<feature type="transmembrane region" description="Helical" evidence="1">
    <location>
        <begin position="186"/>
        <end position="206"/>
    </location>
</feature>
<dbReference type="AlphaFoldDB" id="F2HHY1"/>
<evidence type="ECO:0000313" key="2">
    <source>
        <dbReference type="EMBL" id="AEA38927.1"/>
    </source>
</evidence>
<geneLocation type="nucleomorph" evidence="2"/>
<evidence type="ECO:0000256" key="1">
    <source>
        <dbReference type="SAM" id="Phobius"/>
    </source>
</evidence>
<sequence length="270" mass="32536">MKCIKLFIRKISAFLNSLIQCDVFCIYNSYKIFRGNRQLYLKRIINLFANKKLISCTFYKSLIGKPNFDIFYFFYFIYTNLHSNLIFLIITELLNNQIFTKNIFKLNQSLIPGYNKDDFVFELCLNYKVLFKFTQLKGCLISCFFTYIGMNVYNFFDILFPLDFLCFYAIEYFFSLFTHDLNTTKLFYKLLICFSFFEINIFKLTISDLTILIQSKETSSYAKKFIFLIFLNFKSYKTNLVFYGSYHILLKSFCEKIKFWICKQNLCRHV</sequence>
<evidence type="ECO:0000313" key="3">
    <source>
        <dbReference type="Proteomes" id="UP000243423"/>
    </source>
</evidence>
<gene>
    <name evidence="2" type="ORF">CPARA_2gp269</name>
</gene>
<keyword evidence="1" id="KW-0812">Transmembrane</keyword>
<dbReference type="GeneID" id="10447168"/>
<keyword evidence="1" id="KW-1133">Transmembrane helix</keyword>
<dbReference type="RefSeq" id="XP_003239825.1">
    <property type="nucleotide sequence ID" value="XM_003239777.1"/>
</dbReference>
<accession>F2HHY1</accession>
<dbReference type="Proteomes" id="UP000243423">
    <property type="component" value="Nucleomorph 2"/>
</dbReference>
<feature type="transmembrane region" description="Helical" evidence="1">
    <location>
        <begin position="155"/>
        <end position="174"/>
    </location>
</feature>
<protein>
    <submittedName>
        <fullName evidence="2">Uncharacterized protein</fullName>
    </submittedName>
</protein>
<dbReference type="EMBL" id="CP002173">
    <property type="protein sequence ID" value="AEA38927.1"/>
    <property type="molecule type" value="Genomic_DNA"/>
</dbReference>
<keyword evidence="2" id="KW-0542">Nucleomorph</keyword>